<organism evidence="6 7">
    <name type="scientific">Actinomadura gamaensis</name>
    <dbReference type="NCBI Taxonomy" id="1763541"/>
    <lineage>
        <taxon>Bacteria</taxon>
        <taxon>Bacillati</taxon>
        <taxon>Actinomycetota</taxon>
        <taxon>Actinomycetes</taxon>
        <taxon>Streptosporangiales</taxon>
        <taxon>Thermomonosporaceae</taxon>
        <taxon>Actinomadura</taxon>
    </lineage>
</organism>
<dbReference type="PANTHER" id="PTHR30055:SF234">
    <property type="entry name" value="HTH-TYPE TRANSCRIPTIONAL REGULATOR BETI"/>
    <property type="match status" value="1"/>
</dbReference>
<name>A0ABV9TW23_9ACTN</name>
<sequence length="196" mass="21564">MVEQPSASASREQIRETAARLFADLGYDAVDLKLIADAAGLPAAELVELVGDKTSLYLDVFTWLHQLQQRDLAGALQDFTPDTAGIQGISDAFLDYCLNHPAFVGMWMHRWQGDAADLDVETPFAKPILAAMYEVMAPAVQPGVDLEVAIWNMIWSVHGFVQVGLIDREGHVHGTADPATVARFRAYLHDLIARFT</sequence>
<dbReference type="InterPro" id="IPR001647">
    <property type="entry name" value="HTH_TetR"/>
</dbReference>
<evidence type="ECO:0000256" key="2">
    <source>
        <dbReference type="ARBA" id="ARBA00023125"/>
    </source>
</evidence>
<dbReference type="InterPro" id="IPR050109">
    <property type="entry name" value="HTH-type_TetR-like_transc_reg"/>
</dbReference>
<dbReference type="PROSITE" id="PS50977">
    <property type="entry name" value="HTH_TETR_2"/>
    <property type="match status" value="1"/>
</dbReference>
<protein>
    <submittedName>
        <fullName evidence="6">TetR/AcrR family transcriptional regulator</fullName>
    </submittedName>
</protein>
<evidence type="ECO:0000256" key="4">
    <source>
        <dbReference type="PROSITE-ProRule" id="PRU00335"/>
    </source>
</evidence>
<keyword evidence="7" id="KW-1185">Reference proteome</keyword>
<evidence type="ECO:0000313" key="7">
    <source>
        <dbReference type="Proteomes" id="UP001595872"/>
    </source>
</evidence>
<reference evidence="7" key="1">
    <citation type="journal article" date="2019" name="Int. J. Syst. Evol. Microbiol.">
        <title>The Global Catalogue of Microorganisms (GCM) 10K type strain sequencing project: providing services to taxonomists for standard genome sequencing and annotation.</title>
        <authorList>
            <consortium name="The Broad Institute Genomics Platform"/>
            <consortium name="The Broad Institute Genome Sequencing Center for Infectious Disease"/>
            <person name="Wu L."/>
            <person name="Ma J."/>
        </authorList>
    </citation>
    <scope>NUCLEOTIDE SEQUENCE [LARGE SCALE GENOMIC DNA]</scope>
    <source>
        <strain evidence="7">KLKA75</strain>
    </source>
</reference>
<accession>A0ABV9TW23</accession>
<evidence type="ECO:0000256" key="1">
    <source>
        <dbReference type="ARBA" id="ARBA00023015"/>
    </source>
</evidence>
<proteinExistence type="predicted"/>
<keyword evidence="2 4" id="KW-0238">DNA-binding</keyword>
<dbReference type="InterPro" id="IPR009057">
    <property type="entry name" value="Homeodomain-like_sf"/>
</dbReference>
<dbReference type="Proteomes" id="UP001595872">
    <property type="component" value="Unassembled WGS sequence"/>
</dbReference>
<evidence type="ECO:0000256" key="3">
    <source>
        <dbReference type="ARBA" id="ARBA00023163"/>
    </source>
</evidence>
<evidence type="ECO:0000259" key="5">
    <source>
        <dbReference type="PROSITE" id="PS50977"/>
    </source>
</evidence>
<gene>
    <name evidence="6" type="ORF">ACFPCY_09980</name>
</gene>
<feature type="domain" description="HTH tetR-type" evidence="5">
    <location>
        <begin position="8"/>
        <end position="68"/>
    </location>
</feature>
<keyword evidence="3" id="KW-0804">Transcription</keyword>
<comment type="caution">
    <text evidence="6">The sequence shown here is derived from an EMBL/GenBank/DDBJ whole genome shotgun (WGS) entry which is preliminary data.</text>
</comment>
<keyword evidence="1" id="KW-0805">Transcription regulation</keyword>
<dbReference type="RefSeq" id="WP_378253567.1">
    <property type="nucleotide sequence ID" value="NZ_JBHSIT010000002.1"/>
</dbReference>
<dbReference type="EMBL" id="JBHSIT010000002">
    <property type="protein sequence ID" value="MFC4907648.1"/>
    <property type="molecule type" value="Genomic_DNA"/>
</dbReference>
<dbReference type="SUPFAM" id="SSF46689">
    <property type="entry name" value="Homeodomain-like"/>
    <property type="match status" value="1"/>
</dbReference>
<feature type="DNA-binding region" description="H-T-H motif" evidence="4">
    <location>
        <begin position="31"/>
        <end position="50"/>
    </location>
</feature>
<evidence type="ECO:0000313" key="6">
    <source>
        <dbReference type="EMBL" id="MFC4907648.1"/>
    </source>
</evidence>
<dbReference type="PANTHER" id="PTHR30055">
    <property type="entry name" value="HTH-TYPE TRANSCRIPTIONAL REGULATOR RUTR"/>
    <property type="match status" value="1"/>
</dbReference>
<dbReference type="Gene3D" id="1.10.357.10">
    <property type="entry name" value="Tetracycline Repressor, domain 2"/>
    <property type="match status" value="1"/>
</dbReference>